<keyword evidence="3 7" id="KW-0812">Transmembrane</keyword>
<dbReference type="PANTHER" id="PTHR21659:SF42">
    <property type="entry name" value="UPF0057 MEMBRANE PROTEIN ZK632.10-RELATED"/>
    <property type="match status" value="1"/>
</dbReference>
<dbReference type="PROSITE" id="PS01309">
    <property type="entry name" value="UPF0057"/>
    <property type="match status" value="1"/>
</dbReference>
<dbReference type="Pfam" id="PF01679">
    <property type="entry name" value="Pmp3"/>
    <property type="match status" value="1"/>
</dbReference>
<comment type="similarity">
    <text evidence="2">Belongs to the UPF0057 (PMP3) family.</text>
</comment>
<evidence type="ECO:0000256" key="6">
    <source>
        <dbReference type="SAM" id="Coils"/>
    </source>
</evidence>
<sequence>MFFLAACSPEYGAHFAPSKQDAYAHAPKADKTEQLVAPLEATEINSPAPEVLKAQESGATDIVSDAETPAVAPAPAVEEISPAQQRKMLRQLREKVKGMSAEEKEAFKESVLNQLKEQQQNMRLAEADDFQRDGRAGSPSVSGVLLVIITILLPPLGVFLHQGEINAKFWISLLLTLLFYVPGLIYSLLVIFDVI</sequence>
<keyword evidence="9" id="KW-1185">Reference proteome</keyword>
<evidence type="ECO:0008006" key="10">
    <source>
        <dbReference type="Google" id="ProtNLM"/>
    </source>
</evidence>
<feature type="transmembrane region" description="Helical" evidence="7">
    <location>
        <begin position="169"/>
        <end position="192"/>
    </location>
</feature>
<dbReference type="STRING" id="1279009.ADICEAN_02060"/>
<feature type="transmembrane region" description="Helical" evidence="7">
    <location>
        <begin position="141"/>
        <end position="163"/>
    </location>
</feature>
<keyword evidence="4 7" id="KW-1133">Transmembrane helix</keyword>
<reference evidence="8 9" key="1">
    <citation type="journal article" date="2013" name="Genome Announc.">
        <title>Draft Genome Sequence of Cesiribacter andamanensis Strain AMV16T, Isolated from a Soil Sample from a Mud Volcano in the Andaman Islands, India.</title>
        <authorList>
            <person name="Shivaji S."/>
            <person name="Ara S."/>
            <person name="Begum Z."/>
            <person name="Srinivas T.N."/>
            <person name="Singh A."/>
            <person name="Kumar Pinnaka A."/>
        </authorList>
    </citation>
    <scope>NUCLEOTIDE SEQUENCE [LARGE SCALE GENOMIC DNA]</scope>
    <source>
        <strain evidence="8 9">AMV16</strain>
    </source>
</reference>
<name>M7NM03_9BACT</name>
<dbReference type="Proteomes" id="UP000011910">
    <property type="component" value="Unassembled WGS sequence"/>
</dbReference>
<dbReference type="GO" id="GO:0016020">
    <property type="term" value="C:membrane"/>
    <property type="evidence" value="ECO:0007669"/>
    <property type="project" value="UniProtKB-SubCell"/>
</dbReference>
<evidence type="ECO:0000256" key="5">
    <source>
        <dbReference type="ARBA" id="ARBA00023136"/>
    </source>
</evidence>
<evidence type="ECO:0000313" key="8">
    <source>
        <dbReference type="EMBL" id="EMR02785.1"/>
    </source>
</evidence>
<protein>
    <recommendedName>
        <fullName evidence="10">YqaE/Pmp3 family membrane protein</fullName>
    </recommendedName>
</protein>
<evidence type="ECO:0000313" key="9">
    <source>
        <dbReference type="Proteomes" id="UP000011910"/>
    </source>
</evidence>
<evidence type="ECO:0000256" key="4">
    <source>
        <dbReference type="ARBA" id="ARBA00022989"/>
    </source>
</evidence>
<keyword evidence="6" id="KW-0175">Coiled coil</keyword>
<evidence type="ECO:0000256" key="3">
    <source>
        <dbReference type="ARBA" id="ARBA00022692"/>
    </source>
</evidence>
<dbReference type="EMBL" id="AODQ01000045">
    <property type="protein sequence ID" value="EMR02785.1"/>
    <property type="molecule type" value="Genomic_DNA"/>
</dbReference>
<gene>
    <name evidence="8" type="ORF">ADICEAN_02060</name>
</gene>
<evidence type="ECO:0000256" key="2">
    <source>
        <dbReference type="ARBA" id="ARBA00009530"/>
    </source>
</evidence>
<dbReference type="PANTHER" id="PTHR21659">
    <property type="entry name" value="HYDROPHOBIC PROTEIN RCI2 LOW TEMPERATURE AND SALT RESPONSIVE PROTEIN LTI6 -RELATED"/>
    <property type="match status" value="1"/>
</dbReference>
<dbReference type="InterPro" id="IPR000612">
    <property type="entry name" value="PMP3"/>
</dbReference>
<comment type="caution">
    <text evidence="8">The sequence shown here is derived from an EMBL/GenBank/DDBJ whole genome shotgun (WGS) entry which is preliminary data.</text>
</comment>
<comment type="subcellular location">
    <subcellularLocation>
        <location evidence="1">Membrane</location>
    </subcellularLocation>
</comment>
<accession>M7NM03</accession>
<proteinExistence type="inferred from homology"/>
<organism evidence="8 9">
    <name type="scientific">Cesiribacter andamanensis AMV16</name>
    <dbReference type="NCBI Taxonomy" id="1279009"/>
    <lineage>
        <taxon>Bacteria</taxon>
        <taxon>Pseudomonadati</taxon>
        <taxon>Bacteroidota</taxon>
        <taxon>Cytophagia</taxon>
        <taxon>Cytophagales</taxon>
        <taxon>Cesiribacteraceae</taxon>
        <taxon>Cesiribacter</taxon>
    </lineage>
</organism>
<evidence type="ECO:0000256" key="7">
    <source>
        <dbReference type="SAM" id="Phobius"/>
    </source>
</evidence>
<dbReference type="AlphaFoldDB" id="M7NM03"/>
<dbReference type="eggNOG" id="ENOG5032ZK9">
    <property type="taxonomic scope" value="Bacteria"/>
</dbReference>
<feature type="coiled-coil region" evidence="6">
    <location>
        <begin position="89"/>
        <end position="128"/>
    </location>
</feature>
<evidence type="ECO:0000256" key="1">
    <source>
        <dbReference type="ARBA" id="ARBA00004370"/>
    </source>
</evidence>
<keyword evidence="5 7" id="KW-0472">Membrane</keyword>